<name>A0A1U7Q079_9FLAO</name>
<dbReference type="EMBL" id="FTPU01000067">
    <property type="protein sequence ID" value="SIT98775.1"/>
    <property type="molecule type" value="Genomic_DNA"/>
</dbReference>
<dbReference type="STRING" id="1121284.SAMN05660493_03255"/>
<accession>A0A1U7Q079</accession>
<dbReference type="RefSeq" id="WP_076784544.1">
    <property type="nucleotide sequence ID" value="NZ_FTPU01000067.1"/>
</dbReference>
<reference evidence="2" key="1">
    <citation type="submission" date="2016-10" db="EMBL/GenBank/DDBJ databases">
        <authorList>
            <person name="Varghese N."/>
            <person name="Submissions S."/>
        </authorList>
    </citation>
    <scope>NUCLEOTIDE SEQUENCE [LARGE SCALE GENOMIC DNA]</scope>
    <source>
        <strain evidence="2">DSM 19482</strain>
    </source>
</reference>
<protein>
    <submittedName>
        <fullName evidence="1">Uncharacterized protein</fullName>
    </submittedName>
</protein>
<dbReference type="PROSITE" id="PS51257">
    <property type="entry name" value="PROKAR_LIPOPROTEIN"/>
    <property type="match status" value="1"/>
</dbReference>
<proteinExistence type="predicted"/>
<sequence>MKKIKNLFIITVTSLLAVSCNNDLTSVEQVETGRAKDYYLNMGKKLENPYSVKTMKLALENVKQKMGKNSLKSLSKTGEEFNIETTHLYVKFNPVDLVQEQTLESDSTLIVSDYPLDYDYSNEELESMGYDNPNIIGSYYTAVPKDQTLPNVPREILEELYIPEEDPFFDEIGTGKASSTDLTSKQDLYTNLMHEAYKITNNEKQLGLEKSSDGKWWIFGKKWYPSGRITMYDNSLGQTVAVDGAQVLMRQWFTIRQAITDGNGYFSTGFVRGTAKYVLQWERHHYDIRNGWFGQAETHGPNVKEQQWNYNVNGDQNIQFAMIHRAAHHYYYKDIKGLRRPPMYGEMPSRMKIAAIDATNTDINGDFSFWRSLGGILPTIRIYKRTNMSDYYGTVTHELGHASHWKMGWWTFQGVQDNVAESWARGVQWDLTRMVYPNYSASYFGNYTGIVQDLIDNDNSYSDQTSGYSISQIENSLKYQKTWQDWRNKIKQDYDNPTENNLDTVFNYWFNQQ</sequence>
<organism evidence="1 2">
    <name type="scientific">Epilithonimonas bovis DSM 19482</name>
    <dbReference type="NCBI Taxonomy" id="1121284"/>
    <lineage>
        <taxon>Bacteria</taxon>
        <taxon>Pseudomonadati</taxon>
        <taxon>Bacteroidota</taxon>
        <taxon>Flavobacteriia</taxon>
        <taxon>Flavobacteriales</taxon>
        <taxon>Weeksellaceae</taxon>
        <taxon>Chryseobacterium group</taxon>
        <taxon>Epilithonimonas</taxon>
    </lineage>
</organism>
<dbReference type="Proteomes" id="UP000187261">
    <property type="component" value="Unassembled WGS sequence"/>
</dbReference>
<evidence type="ECO:0000313" key="1">
    <source>
        <dbReference type="EMBL" id="SIT98775.1"/>
    </source>
</evidence>
<evidence type="ECO:0000313" key="2">
    <source>
        <dbReference type="Proteomes" id="UP000187261"/>
    </source>
</evidence>
<dbReference type="AlphaFoldDB" id="A0A1U7Q079"/>
<keyword evidence="2" id="KW-1185">Reference proteome</keyword>
<gene>
    <name evidence="1" type="ORF">SAMN05660493_03255</name>
</gene>
<dbReference type="OrthoDB" id="1489647at2"/>